<dbReference type="PANTHER" id="PTHR34693">
    <property type="entry name" value="PROTEIN PAR32"/>
    <property type="match status" value="1"/>
</dbReference>
<dbReference type="InterPro" id="IPR053203">
    <property type="entry name" value="Cisplatin_resist-associated"/>
</dbReference>
<gene>
    <name evidence="2" type="ORF">MKZ38_010349</name>
</gene>
<dbReference type="InterPro" id="IPR022024">
    <property type="entry name" value="DUF3602"/>
</dbReference>
<name>A0AAD5WYC7_9PEZI</name>
<feature type="compositionally biased region" description="Basic and acidic residues" evidence="1">
    <location>
        <begin position="124"/>
        <end position="141"/>
    </location>
</feature>
<sequence>MTSDVYRRSGRGGAGNFFSQEQVEEQVKAAKEDLEAQKQSTPSAAQLAASAIPAPGTYARAGRGGAGNFYEPSEKAHQEEIERESAERIQVAAAKAAHKSAHTGRGGAGNWAESSAMDAVEKDEEARLEALNRQVKHDVDSGLKAPSPAYKGSPERS</sequence>
<feature type="region of interest" description="Disordered" evidence="1">
    <location>
        <begin position="1"/>
        <end position="40"/>
    </location>
</feature>
<comment type="caution">
    <text evidence="2">The sequence shown here is derived from an EMBL/GenBank/DDBJ whole genome shotgun (WGS) entry which is preliminary data.</text>
</comment>
<dbReference type="PANTHER" id="PTHR34693:SF1">
    <property type="entry name" value="PROTEIN PAR32"/>
    <property type="match status" value="1"/>
</dbReference>
<keyword evidence="3" id="KW-1185">Reference proteome</keyword>
<evidence type="ECO:0000313" key="2">
    <source>
        <dbReference type="EMBL" id="KAJ2906851.1"/>
    </source>
</evidence>
<proteinExistence type="predicted"/>
<dbReference type="Proteomes" id="UP001201980">
    <property type="component" value="Unassembled WGS sequence"/>
</dbReference>
<dbReference type="EMBL" id="JAKWBI020000008">
    <property type="protein sequence ID" value="KAJ2906851.1"/>
    <property type="molecule type" value="Genomic_DNA"/>
</dbReference>
<reference evidence="2" key="1">
    <citation type="submission" date="2022-07" db="EMBL/GenBank/DDBJ databases">
        <title>Draft genome sequence of Zalerion maritima ATCC 34329, a (micro)plastics degrading marine fungus.</title>
        <authorList>
            <person name="Paco A."/>
            <person name="Goncalves M.F.M."/>
            <person name="Rocha-Santos T.A.P."/>
            <person name="Alves A."/>
        </authorList>
    </citation>
    <scope>NUCLEOTIDE SEQUENCE</scope>
    <source>
        <strain evidence="2">ATCC 34329</strain>
    </source>
</reference>
<evidence type="ECO:0000256" key="1">
    <source>
        <dbReference type="SAM" id="MobiDB-lite"/>
    </source>
</evidence>
<protein>
    <submittedName>
        <fullName evidence="2">Uncharacterized protein</fullName>
    </submittedName>
</protein>
<dbReference type="Pfam" id="PF12223">
    <property type="entry name" value="DUF3602"/>
    <property type="match status" value="1"/>
</dbReference>
<feature type="region of interest" description="Disordered" evidence="1">
    <location>
        <begin position="58"/>
        <end position="157"/>
    </location>
</feature>
<evidence type="ECO:0000313" key="3">
    <source>
        <dbReference type="Proteomes" id="UP001201980"/>
    </source>
</evidence>
<feature type="compositionally biased region" description="Basic and acidic residues" evidence="1">
    <location>
        <begin position="72"/>
        <end position="87"/>
    </location>
</feature>
<dbReference type="AlphaFoldDB" id="A0AAD5WYC7"/>
<feature type="compositionally biased region" description="Basic and acidic residues" evidence="1">
    <location>
        <begin position="25"/>
        <end position="36"/>
    </location>
</feature>
<organism evidence="2 3">
    <name type="scientific">Zalerion maritima</name>
    <dbReference type="NCBI Taxonomy" id="339359"/>
    <lineage>
        <taxon>Eukaryota</taxon>
        <taxon>Fungi</taxon>
        <taxon>Dikarya</taxon>
        <taxon>Ascomycota</taxon>
        <taxon>Pezizomycotina</taxon>
        <taxon>Sordariomycetes</taxon>
        <taxon>Lulworthiomycetidae</taxon>
        <taxon>Lulworthiales</taxon>
        <taxon>Lulworthiaceae</taxon>
        <taxon>Zalerion</taxon>
    </lineage>
</organism>
<accession>A0AAD5WYC7</accession>